<accession>A0A7M2TGM7</accession>
<evidence type="ECO:0000313" key="3">
    <source>
        <dbReference type="Proteomes" id="UP000594008"/>
    </source>
</evidence>
<evidence type="ECO:0000313" key="2">
    <source>
        <dbReference type="EMBL" id="QOV47916.1"/>
    </source>
</evidence>
<protein>
    <recommendedName>
        <fullName evidence="4">Secreted protein</fullName>
    </recommendedName>
</protein>
<keyword evidence="3" id="KW-1185">Reference proteome</keyword>
<feature type="region of interest" description="Disordered" evidence="1">
    <location>
        <begin position="1"/>
        <end position="61"/>
    </location>
</feature>
<proteinExistence type="predicted"/>
<feature type="region of interest" description="Disordered" evidence="1">
    <location>
        <begin position="77"/>
        <end position="108"/>
    </location>
</feature>
<dbReference type="AlphaFoldDB" id="A0A7M2TGM7"/>
<sequence>MAASAHLLLSALADDTPRSEAARSKRPSPPGDTARSKRTPFPRQAKASADRDAAGADPADPDLAHVCVFSAEGACTEAPLTSEPPLPDAEPLTSEPPLAAPDADSTRP</sequence>
<dbReference type="RefSeq" id="WP_189698519.1">
    <property type="nucleotide sequence ID" value="NZ_BMTA01000008.1"/>
</dbReference>
<feature type="compositionally biased region" description="Low complexity" evidence="1">
    <location>
        <begin position="1"/>
        <end position="13"/>
    </location>
</feature>
<organism evidence="2 3">
    <name type="scientific">Streptomyces chromofuscus</name>
    <dbReference type="NCBI Taxonomy" id="42881"/>
    <lineage>
        <taxon>Bacteria</taxon>
        <taxon>Bacillati</taxon>
        <taxon>Actinomycetota</taxon>
        <taxon>Actinomycetes</taxon>
        <taxon>Kitasatosporales</taxon>
        <taxon>Streptomycetaceae</taxon>
        <taxon>Streptomyces</taxon>
    </lineage>
</organism>
<reference evidence="2 3" key="1">
    <citation type="submission" date="2020-10" db="EMBL/GenBank/DDBJ databases">
        <title>Streptomyces chromofuscus complate genome analysis.</title>
        <authorList>
            <person name="Anwar N."/>
        </authorList>
    </citation>
    <scope>NUCLEOTIDE SEQUENCE [LARGE SCALE GENOMIC DNA]</scope>
    <source>
        <strain evidence="2 3">DSM 40273</strain>
    </source>
</reference>
<dbReference type="EMBL" id="CP063374">
    <property type="protein sequence ID" value="QOV47916.1"/>
    <property type="molecule type" value="Genomic_DNA"/>
</dbReference>
<evidence type="ECO:0000256" key="1">
    <source>
        <dbReference type="SAM" id="MobiDB-lite"/>
    </source>
</evidence>
<name>A0A7M2TGM7_STRCW</name>
<gene>
    <name evidence="2" type="ORF">IPT68_12935</name>
</gene>
<dbReference type="KEGG" id="schf:IPT68_12935"/>
<dbReference type="Proteomes" id="UP000594008">
    <property type="component" value="Chromosome"/>
</dbReference>
<evidence type="ECO:0008006" key="4">
    <source>
        <dbReference type="Google" id="ProtNLM"/>
    </source>
</evidence>